<dbReference type="GO" id="GO:0033314">
    <property type="term" value="P:mitotic DNA replication checkpoint signaling"/>
    <property type="evidence" value="ECO:0007669"/>
    <property type="project" value="TreeGrafter"/>
</dbReference>
<dbReference type="EMBL" id="CAHIKZ030000810">
    <property type="protein sequence ID" value="CAE1239777.1"/>
    <property type="molecule type" value="Genomic_DNA"/>
</dbReference>
<evidence type="ECO:0000256" key="10">
    <source>
        <dbReference type="ARBA" id="ARBA00022833"/>
    </source>
</evidence>
<evidence type="ECO:0000256" key="13">
    <source>
        <dbReference type="ARBA" id="ARBA00023306"/>
    </source>
</evidence>
<feature type="domain" description="ZNF380 coiled-coil" evidence="16">
    <location>
        <begin position="208"/>
        <end position="288"/>
    </location>
</feature>
<evidence type="ECO:0000256" key="9">
    <source>
        <dbReference type="ARBA" id="ARBA00022776"/>
    </source>
</evidence>
<keyword evidence="10" id="KW-0862">Zinc</keyword>
<feature type="compositionally biased region" description="Polar residues" evidence="15">
    <location>
        <begin position="118"/>
        <end position="132"/>
    </location>
</feature>
<evidence type="ECO:0000256" key="8">
    <source>
        <dbReference type="ARBA" id="ARBA00022771"/>
    </source>
</evidence>
<gene>
    <name evidence="17" type="ORF">SPHA_21971</name>
</gene>
<evidence type="ECO:0000256" key="12">
    <source>
        <dbReference type="ARBA" id="ARBA00023242"/>
    </source>
</evidence>
<evidence type="ECO:0000256" key="7">
    <source>
        <dbReference type="ARBA" id="ARBA00022723"/>
    </source>
</evidence>
<dbReference type="SUPFAM" id="SSF57667">
    <property type="entry name" value="beta-beta-alpha zinc fingers"/>
    <property type="match status" value="1"/>
</dbReference>
<dbReference type="GO" id="GO:0008270">
    <property type="term" value="F:zinc ion binding"/>
    <property type="evidence" value="ECO:0007669"/>
    <property type="project" value="UniProtKB-KW"/>
</dbReference>
<keyword evidence="4" id="KW-0158">Chromosome</keyword>
<dbReference type="PANTHER" id="PTHR13278">
    <property type="entry name" value="ZINC FINGER PROTEIN 830"/>
    <property type="match status" value="1"/>
</dbReference>
<accession>A0A812BN65</accession>
<keyword evidence="9" id="KW-0498">Mitosis</keyword>
<dbReference type="InterPro" id="IPR059039">
    <property type="entry name" value="ZNF380_CC"/>
</dbReference>
<dbReference type="GO" id="GO:0044773">
    <property type="term" value="P:mitotic DNA damage checkpoint signaling"/>
    <property type="evidence" value="ECO:0007669"/>
    <property type="project" value="TreeGrafter"/>
</dbReference>
<keyword evidence="7" id="KW-0479">Metal-binding</keyword>
<keyword evidence="11" id="KW-0175">Coiled coil</keyword>
<dbReference type="GO" id="GO:0005681">
    <property type="term" value="C:spliceosomal complex"/>
    <property type="evidence" value="ECO:0007669"/>
    <property type="project" value="InterPro"/>
</dbReference>
<evidence type="ECO:0000313" key="18">
    <source>
        <dbReference type="Proteomes" id="UP000597762"/>
    </source>
</evidence>
<comment type="subcellular location">
    <subcellularLocation>
        <location evidence="1">Chromosome</location>
    </subcellularLocation>
    <subcellularLocation>
        <location evidence="2">Nucleus speckle</location>
    </subcellularLocation>
</comment>
<protein>
    <recommendedName>
        <fullName evidence="3">Zinc finger protein 830</fullName>
    </recommendedName>
    <alternativeName>
        <fullName evidence="14">Coiled-coil domain-containing protein 16</fullName>
    </alternativeName>
</protein>
<dbReference type="GO" id="GO:0033260">
    <property type="term" value="P:nuclear DNA replication"/>
    <property type="evidence" value="ECO:0007669"/>
    <property type="project" value="TreeGrafter"/>
</dbReference>
<feature type="region of interest" description="Disordered" evidence="15">
    <location>
        <begin position="97"/>
        <end position="198"/>
    </location>
</feature>
<keyword evidence="12" id="KW-0539">Nucleus</keyword>
<evidence type="ECO:0000256" key="4">
    <source>
        <dbReference type="ARBA" id="ARBA00022454"/>
    </source>
</evidence>
<evidence type="ECO:0000256" key="15">
    <source>
        <dbReference type="SAM" id="MobiDB-lite"/>
    </source>
</evidence>
<evidence type="ECO:0000313" key="17">
    <source>
        <dbReference type="EMBL" id="CAE1239777.1"/>
    </source>
</evidence>
<feature type="region of interest" description="Disordered" evidence="15">
    <location>
        <begin position="286"/>
        <end position="309"/>
    </location>
</feature>
<proteinExistence type="predicted"/>
<feature type="compositionally biased region" description="Basic and acidic residues" evidence="15">
    <location>
        <begin position="286"/>
        <end position="299"/>
    </location>
</feature>
<comment type="caution">
    <text evidence="17">The sequence shown here is derived from an EMBL/GenBank/DDBJ whole genome shotgun (WGS) entry which is preliminary data.</text>
</comment>
<name>A0A812BN65_ACAPH</name>
<evidence type="ECO:0000256" key="1">
    <source>
        <dbReference type="ARBA" id="ARBA00004286"/>
    </source>
</evidence>
<dbReference type="Pfam" id="PF23406">
    <property type="entry name" value="ZNF380_CC"/>
    <property type="match status" value="1"/>
</dbReference>
<evidence type="ECO:0000256" key="5">
    <source>
        <dbReference type="ARBA" id="ARBA00022473"/>
    </source>
</evidence>
<evidence type="ECO:0000256" key="14">
    <source>
        <dbReference type="ARBA" id="ARBA00030672"/>
    </source>
</evidence>
<evidence type="ECO:0000256" key="11">
    <source>
        <dbReference type="ARBA" id="ARBA00023054"/>
    </source>
</evidence>
<keyword evidence="6" id="KW-0132">Cell division</keyword>
<evidence type="ECO:0000259" key="16">
    <source>
        <dbReference type="Pfam" id="PF23406"/>
    </source>
</evidence>
<keyword evidence="5" id="KW-0217">Developmental protein</keyword>
<dbReference type="AlphaFoldDB" id="A0A812BN65"/>
<organism evidence="17 18">
    <name type="scientific">Acanthosepion pharaonis</name>
    <name type="common">Pharaoh cuttlefish</name>
    <name type="synonym">Sepia pharaonis</name>
    <dbReference type="NCBI Taxonomy" id="158019"/>
    <lineage>
        <taxon>Eukaryota</taxon>
        <taxon>Metazoa</taxon>
        <taxon>Spiralia</taxon>
        <taxon>Lophotrochozoa</taxon>
        <taxon>Mollusca</taxon>
        <taxon>Cephalopoda</taxon>
        <taxon>Coleoidea</taxon>
        <taxon>Decapodiformes</taxon>
        <taxon>Sepiida</taxon>
        <taxon>Sepiina</taxon>
        <taxon>Sepiidae</taxon>
        <taxon>Acanthosepion</taxon>
    </lineage>
</organism>
<keyword evidence="8" id="KW-0863">Zinc-finger</keyword>
<keyword evidence="13" id="KW-0131">Cell cycle</keyword>
<evidence type="ECO:0000256" key="3">
    <source>
        <dbReference type="ARBA" id="ARBA00017358"/>
    </source>
</evidence>
<reference evidence="17" key="1">
    <citation type="submission" date="2021-01" db="EMBL/GenBank/DDBJ databases">
        <authorList>
            <person name="Li R."/>
            <person name="Bekaert M."/>
        </authorList>
    </citation>
    <scope>NUCLEOTIDE SEQUENCE</scope>
    <source>
        <strain evidence="17">Farmed</strain>
    </source>
</reference>
<keyword evidence="18" id="KW-1185">Reference proteome</keyword>
<sequence length="325" mass="36892">MAASKKRTVSKDDLRRLMKETKVNAGNLTRKVDHPLAKYNKLGQLVCSLCNIAIKSSLLWPAHIQGRQHKEMLAAPKPSINNNLQQMNLLKRKASENLNDSNCHKKHKEEEKDPAVKSNLTKSPTQTSQSDPSAWHKQLAATCSEESSSEDEAGKETDVNGHPPVENETPSSSEVTSKADLPADFFDAPNGVTKENASTVDKKISEVLPEGFFDDPIMDAKVRQVEYKDKMEEEWELFQKQMKEASHVSEAIMEEDDEQANVDRNIDEIDEQIHRWSQINELQNKKEEIMKAKSQKNNDDSDSDDSTALDDFRDLLDWRSKKSWT</sequence>
<dbReference type="OrthoDB" id="77607at2759"/>
<dbReference type="InterPro" id="IPR036236">
    <property type="entry name" value="Znf_C2H2_sf"/>
</dbReference>
<dbReference type="PANTHER" id="PTHR13278:SF0">
    <property type="entry name" value="ZINC FINGER PROTEIN 830"/>
    <property type="match status" value="1"/>
</dbReference>
<dbReference type="Proteomes" id="UP000597762">
    <property type="component" value="Unassembled WGS sequence"/>
</dbReference>
<dbReference type="GO" id="GO:0003676">
    <property type="term" value="F:nucleic acid binding"/>
    <property type="evidence" value="ECO:0007669"/>
    <property type="project" value="InterPro"/>
</dbReference>
<dbReference type="InterPro" id="IPR040050">
    <property type="entry name" value="ZNF830-like"/>
</dbReference>
<evidence type="ECO:0000256" key="6">
    <source>
        <dbReference type="ARBA" id="ARBA00022618"/>
    </source>
</evidence>
<evidence type="ECO:0000256" key="2">
    <source>
        <dbReference type="ARBA" id="ARBA00004324"/>
    </source>
</evidence>